<accession>A0A6B0SW16</accession>
<dbReference type="OrthoDB" id="342253at2157"/>
<keyword evidence="11" id="KW-1185">Reference proteome</keyword>
<dbReference type="RefSeq" id="WP_159669836.1">
    <property type="nucleotide sequence ID" value="NZ_WUUS01000011.1"/>
</dbReference>
<feature type="transmembrane region" description="Helical" evidence="8">
    <location>
        <begin position="38"/>
        <end position="57"/>
    </location>
</feature>
<keyword evidence="8" id="KW-1133">Transmembrane helix</keyword>
<evidence type="ECO:0000256" key="8">
    <source>
        <dbReference type="SAM" id="Phobius"/>
    </source>
</evidence>
<evidence type="ECO:0000256" key="7">
    <source>
        <dbReference type="SAM" id="MobiDB-lite"/>
    </source>
</evidence>
<keyword evidence="5" id="KW-0418">Kinase</keyword>
<dbReference type="GO" id="GO:0004673">
    <property type="term" value="F:protein histidine kinase activity"/>
    <property type="evidence" value="ECO:0007669"/>
    <property type="project" value="UniProtKB-EC"/>
</dbReference>
<keyword evidence="4" id="KW-0547">Nucleotide-binding</keyword>
<dbReference type="PRINTS" id="PR00344">
    <property type="entry name" value="BCTRLSENSOR"/>
</dbReference>
<comment type="catalytic activity">
    <reaction evidence="1">
        <text>ATP + protein L-histidine = ADP + protein N-phospho-L-histidine.</text>
        <dbReference type="EC" id="2.7.13.3"/>
    </reaction>
</comment>
<feature type="transmembrane region" description="Helical" evidence="8">
    <location>
        <begin position="69"/>
        <end position="88"/>
    </location>
</feature>
<dbReference type="PROSITE" id="PS50109">
    <property type="entry name" value="HIS_KIN"/>
    <property type="match status" value="1"/>
</dbReference>
<evidence type="ECO:0000313" key="10">
    <source>
        <dbReference type="EMBL" id="MXR42807.1"/>
    </source>
</evidence>
<evidence type="ECO:0000256" key="6">
    <source>
        <dbReference type="ARBA" id="ARBA00022840"/>
    </source>
</evidence>
<keyword evidence="8" id="KW-0812">Transmembrane</keyword>
<evidence type="ECO:0000256" key="4">
    <source>
        <dbReference type="ARBA" id="ARBA00022741"/>
    </source>
</evidence>
<evidence type="ECO:0000259" key="9">
    <source>
        <dbReference type="PROSITE" id="PS50109"/>
    </source>
</evidence>
<gene>
    <name evidence="10" type="ORF">GRX01_15855</name>
</gene>
<dbReference type="GO" id="GO:0005524">
    <property type="term" value="F:ATP binding"/>
    <property type="evidence" value="ECO:0007669"/>
    <property type="project" value="UniProtKB-KW"/>
</dbReference>
<comment type="caution">
    <text evidence="10">The sequence shown here is derived from an EMBL/GenBank/DDBJ whole genome shotgun (WGS) entry which is preliminary data.</text>
</comment>
<keyword evidence="6" id="KW-0067">ATP-binding</keyword>
<evidence type="ECO:0000256" key="3">
    <source>
        <dbReference type="ARBA" id="ARBA00022679"/>
    </source>
</evidence>
<dbReference type="SMART" id="SM00387">
    <property type="entry name" value="HATPase_c"/>
    <property type="match status" value="1"/>
</dbReference>
<dbReference type="EC" id="2.7.13.3" evidence="2"/>
<dbReference type="Gene3D" id="3.30.450.20">
    <property type="entry name" value="PAS domain"/>
    <property type="match status" value="1"/>
</dbReference>
<dbReference type="AlphaFoldDB" id="A0A6B0SW16"/>
<feature type="region of interest" description="Disordered" evidence="7">
    <location>
        <begin position="429"/>
        <end position="480"/>
    </location>
</feature>
<proteinExistence type="predicted"/>
<feature type="domain" description="Histidine kinase" evidence="9">
    <location>
        <begin position="249"/>
        <end position="447"/>
    </location>
</feature>
<name>A0A6B0SW16_9EURY</name>
<dbReference type="PANTHER" id="PTHR44936:SF10">
    <property type="entry name" value="SENSOR PROTEIN RSTB"/>
    <property type="match status" value="1"/>
</dbReference>
<evidence type="ECO:0000313" key="11">
    <source>
        <dbReference type="Proteomes" id="UP000437065"/>
    </source>
</evidence>
<evidence type="ECO:0000256" key="1">
    <source>
        <dbReference type="ARBA" id="ARBA00000085"/>
    </source>
</evidence>
<evidence type="ECO:0000256" key="2">
    <source>
        <dbReference type="ARBA" id="ARBA00012438"/>
    </source>
</evidence>
<dbReference type="InterPro" id="IPR050980">
    <property type="entry name" value="2C_sensor_his_kinase"/>
</dbReference>
<dbReference type="InterPro" id="IPR036890">
    <property type="entry name" value="HATPase_C_sf"/>
</dbReference>
<dbReference type="InterPro" id="IPR003594">
    <property type="entry name" value="HATPase_dom"/>
</dbReference>
<dbReference type="CDD" id="cd00075">
    <property type="entry name" value="HATPase"/>
    <property type="match status" value="1"/>
</dbReference>
<sequence length="480" mass="49691">MSGSGGGRWGAVVAVGAASLAAAHIAFLFGASSTRGRAAALVSFALAVAVCAFGVLLWRRGPPRRAAAVGRGVVAGVAVGAAVFVLAVRAANPDGVPTAALPRMATDLLTLGAAAGAVIGRTRARFVRERGRAEALFANLPSPAAYVDNSGETRRILATNAAFESTFDGRPGDALVDAIPVADDGPTLAAALGADGPVEVRTPPTSNGGPREVVVRSVRTGSADREYVIATDVTDDRRRERRLSVLNRVLRHDVRSGVNVIVGHAEAFAESGDPDDFRALRRRADRLVSLSKRGRDLDRILSGDVPEVSVDLAALAAERADAFAAAGNRVDCRVPDTPVPVVDNGYLGAAIDELLANVAEHAAPDPTARVRVRSDGDVAVLRIEDDGSGIPPSERTVLERGIETDLEHASGVGLWFVTWTVAELGGDVSVESDDSGTSVSVTLPAATGSDRPSPPPDTAISAAWTADDVDRRRSPGRRSG</sequence>
<protein>
    <recommendedName>
        <fullName evidence="2">histidine kinase</fullName>
        <ecNumber evidence="2">2.7.13.3</ecNumber>
    </recommendedName>
</protein>
<reference evidence="10 11" key="1">
    <citation type="submission" date="2019-12" db="EMBL/GenBank/DDBJ databases">
        <title>Isolation and characterization of three novel carbon monoxide-oxidizing members of Halobacteria from salione crusts and soils.</title>
        <authorList>
            <person name="Myers M.R."/>
            <person name="King G.M."/>
        </authorList>
    </citation>
    <scope>NUCLEOTIDE SEQUENCE [LARGE SCALE GENOMIC DNA]</scope>
    <source>
        <strain evidence="10 11">WSA2</strain>
    </source>
</reference>
<dbReference type="SUPFAM" id="SSF55874">
    <property type="entry name" value="ATPase domain of HSP90 chaperone/DNA topoisomerase II/histidine kinase"/>
    <property type="match status" value="1"/>
</dbReference>
<dbReference type="EMBL" id="WUUS01000011">
    <property type="protein sequence ID" value="MXR42807.1"/>
    <property type="molecule type" value="Genomic_DNA"/>
</dbReference>
<dbReference type="Pfam" id="PF02518">
    <property type="entry name" value="HATPase_c"/>
    <property type="match status" value="1"/>
</dbReference>
<dbReference type="PANTHER" id="PTHR44936">
    <property type="entry name" value="SENSOR PROTEIN CREC"/>
    <property type="match status" value="1"/>
</dbReference>
<feature type="transmembrane region" description="Helical" evidence="8">
    <location>
        <begin position="12"/>
        <end position="32"/>
    </location>
</feature>
<organism evidence="10 11">
    <name type="scientific">Halobaculum saliterrae</name>
    <dbReference type="NCBI Taxonomy" id="2073113"/>
    <lineage>
        <taxon>Archaea</taxon>
        <taxon>Methanobacteriati</taxon>
        <taxon>Methanobacteriota</taxon>
        <taxon>Stenosarchaea group</taxon>
        <taxon>Halobacteria</taxon>
        <taxon>Halobacteriales</taxon>
        <taxon>Haloferacaceae</taxon>
        <taxon>Halobaculum</taxon>
    </lineage>
</organism>
<keyword evidence="8" id="KW-0472">Membrane</keyword>
<dbReference type="Gene3D" id="3.30.565.10">
    <property type="entry name" value="Histidine kinase-like ATPase, C-terminal domain"/>
    <property type="match status" value="1"/>
</dbReference>
<evidence type="ECO:0000256" key="5">
    <source>
        <dbReference type="ARBA" id="ARBA00022777"/>
    </source>
</evidence>
<dbReference type="InterPro" id="IPR005467">
    <property type="entry name" value="His_kinase_dom"/>
</dbReference>
<dbReference type="Proteomes" id="UP000437065">
    <property type="component" value="Unassembled WGS sequence"/>
</dbReference>
<keyword evidence="3" id="KW-0808">Transferase</keyword>
<dbReference type="InterPro" id="IPR004358">
    <property type="entry name" value="Sig_transdc_His_kin-like_C"/>
</dbReference>